<comment type="caution">
    <text evidence="2">The sequence shown here is derived from an EMBL/GenBank/DDBJ whole genome shotgun (WGS) entry which is preliminary data.</text>
</comment>
<accession>A0ABP0GYL0</accession>
<name>A0ABP0GYL0_CLALP</name>
<reference evidence="2 3" key="1">
    <citation type="submission" date="2024-02" db="EMBL/GenBank/DDBJ databases">
        <authorList>
            <person name="Daric V."/>
            <person name="Darras S."/>
        </authorList>
    </citation>
    <scope>NUCLEOTIDE SEQUENCE [LARGE SCALE GENOMIC DNA]</scope>
</reference>
<evidence type="ECO:0000256" key="1">
    <source>
        <dbReference type="SAM" id="MobiDB-lite"/>
    </source>
</evidence>
<sequence>MNKMMVAVKKNPLDSSSGSNANQGRTSPQNFSCMSPPSPPSTPPELNCSLYGGIEVDVEGENADNCKTLNMNNQCYDVKKSDDESTNDSFDEATLTGKDRRTNGGKCSFLAVTYPPDNRNTFVIFR</sequence>
<proteinExistence type="predicted"/>
<organism evidence="2 3">
    <name type="scientific">Clavelina lepadiformis</name>
    <name type="common">Light-bulb sea squirt</name>
    <name type="synonym">Ascidia lepadiformis</name>
    <dbReference type="NCBI Taxonomy" id="159417"/>
    <lineage>
        <taxon>Eukaryota</taxon>
        <taxon>Metazoa</taxon>
        <taxon>Chordata</taxon>
        <taxon>Tunicata</taxon>
        <taxon>Ascidiacea</taxon>
        <taxon>Aplousobranchia</taxon>
        <taxon>Clavelinidae</taxon>
        <taxon>Clavelina</taxon>
    </lineage>
</organism>
<gene>
    <name evidence="2" type="ORF">CVLEPA_LOCUS30143</name>
</gene>
<dbReference type="Proteomes" id="UP001642483">
    <property type="component" value="Unassembled WGS sequence"/>
</dbReference>
<dbReference type="EMBL" id="CAWYQH010000163">
    <property type="protein sequence ID" value="CAK8696830.1"/>
    <property type="molecule type" value="Genomic_DNA"/>
</dbReference>
<feature type="compositionally biased region" description="Polar residues" evidence="1">
    <location>
        <begin position="13"/>
        <end position="33"/>
    </location>
</feature>
<evidence type="ECO:0000313" key="2">
    <source>
        <dbReference type="EMBL" id="CAK8696830.1"/>
    </source>
</evidence>
<feature type="region of interest" description="Disordered" evidence="1">
    <location>
        <begin position="1"/>
        <end position="47"/>
    </location>
</feature>
<keyword evidence="3" id="KW-1185">Reference proteome</keyword>
<evidence type="ECO:0000313" key="3">
    <source>
        <dbReference type="Proteomes" id="UP001642483"/>
    </source>
</evidence>
<protein>
    <submittedName>
        <fullName evidence="2">Uncharacterized protein</fullName>
    </submittedName>
</protein>